<dbReference type="PANTHER" id="PTHR46011">
    <property type="entry name" value="NUCLEAR HORMONE RECEPTOR FAMILY MEMBER NHR-86-RELATED"/>
    <property type="match status" value="1"/>
</dbReference>
<evidence type="ECO:0000256" key="3">
    <source>
        <dbReference type="ARBA" id="ARBA00022833"/>
    </source>
</evidence>
<dbReference type="KEGG" id="crq:GCK72_016186"/>
<keyword evidence="4 9" id="KW-0805">Transcription regulation</keyword>
<keyword evidence="5 9" id="KW-0238">DNA-binding</keyword>
<dbReference type="InterPro" id="IPR013088">
    <property type="entry name" value="Znf_NHR/GATA"/>
</dbReference>
<dbReference type="PANTHER" id="PTHR46011:SF19">
    <property type="entry name" value="NUCLEAR HORMONE RECEPTOR FAMILY"/>
    <property type="match status" value="1"/>
</dbReference>
<sequence length="391" mass="44815">MTPSPPPCPVCEAPSNGFHFGIEVCSACSAFFRRTVFKNRKFRCWGEPINCCKVVSSARTSPEFVYPYRIPISAGSAFCKSCRFAKCLSVGMQKEIVQKGREGYGRREKMELAVVSSSQNLNNFKINRQGLPILDTIVETYKTLENVRICVHRGPNGEVFPKRSPKPVNYKETIAVFLKEYYLVGDWLSHCFPEFAAFPVDQKDLLHRSFYLQFVVLEGGFFSCNHKRSDIRYLPSGDYIDCVNPETYYYDPDGLQPMTPDEAVTMFASSFQSYRRNVTHPMLRENADRFEFLALTGLALFDADLENISEDTASVCRKVRQRIQKEMLKYYISTMTPEDASLRLGNLISIIPSLHRATRRFLEDIELSHVLKAYAVDEKFYDNCLPKFGHL</sequence>
<dbReference type="AlphaFoldDB" id="A0A6A5GYG9"/>
<evidence type="ECO:0000256" key="4">
    <source>
        <dbReference type="ARBA" id="ARBA00023015"/>
    </source>
</evidence>
<dbReference type="Pfam" id="PF00105">
    <property type="entry name" value="zf-C4"/>
    <property type="match status" value="1"/>
</dbReference>
<keyword evidence="3 9" id="KW-0862">Zinc</keyword>
<comment type="subcellular location">
    <subcellularLocation>
        <location evidence="9">Nucleus</location>
    </subcellularLocation>
</comment>
<dbReference type="GO" id="GO:0003700">
    <property type="term" value="F:DNA-binding transcription factor activity"/>
    <property type="evidence" value="ECO:0007669"/>
    <property type="project" value="InterPro"/>
</dbReference>
<dbReference type="InterPro" id="IPR001628">
    <property type="entry name" value="Znf_hrmn_rcpt"/>
</dbReference>
<dbReference type="GO" id="GO:0008270">
    <property type="term" value="F:zinc ion binding"/>
    <property type="evidence" value="ECO:0007669"/>
    <property type="project" value="UniProtKB-KW"/>
</dbReference>
<dbReference type="PROSITE" id="PS51843">
    <property type="entry name" value="NR_LBD"/>
    <property type="match status" value="1"/>
</dbReference>
<comment type="similarity">
    <text evidence="9">Belongs to the nuclear hormone receptor family.</text>
</comment>
<reference evidence="12 13" key="1">
    <citation type="submission" date="2019-12" db="EMBL/GenBank/DDBJ databases">
        <title>Chromosome-level assembly of the Caenorhabditis remanei genome.</title>
        <authorList>
            <person name="Teterina A.A."/>
            <person name="Willis J.H."/>
            <person name="Phillips P.C."/>
        </authorList>
    </citation>
    <scope>NUCLEOTIDE SEQUENCE [LARGE SCALE GENOMIC DNA]</scope>
    <source>
        <strain evidence="12 13">PX506</strain>
        <tissue evidence="12">Whole organism</tissue>
    </source>
</reference>
<dbReference type="RefSeq" id="XP_003094160.2">
    <property type="nucleotide sequence ID" value="XM_003094112.2"/>
</dbReference>
<proteinExistence type="inferred from homology"/>
<name>A0A6A5GYG9_CAERE</name>
<evidence type="ECO:0000256" key="7">
    <source>
        <dbReference type="ARBA" id="ARBA00023170"/>
    </source>
</evidence>
<gene>
    <name evidence="12" type="ORF">GCK72_016186</name>
</gene>
<evidence type="ECO:0000313" key="12">
    <source>
        <dbReference type="EMBL" id="KAF1759719.1"/>
    </source>
</evidence>
<protein>
    <submittedName>
        <fullName evidence="12">Uncharacterized protein</fullName>
    </submittedName>
</protein>
<dbReference type="CTD" id="9812278"/>
<dbReference type="GO" id="GO:0005634">
    <property type="term" value="C:nucleus"/>
    <property type="evidence" value="ECO:0007669"/>
    <property type="project" value="UniProtKB-SubCell"/>
</dbReference>
<feature type="domain" description="Nuclear receptor" evidence="10">
    <location>
        <begin position="5"/>
        <end position="99"/>
    </location>
</feature>
<keyword evidence="7 9" id="KW-0675">Receptor</keyword>
<dbReference type="GO" id="GO:0043565">
    <property type="term" value="F:sequence-specific DNA binding"/>
    <property type="evidence" value="ECO:0007669"/>
    <property type="project" value="InterPro"/>
</dbReference>
<dbReference type="EMBL" id="WUAV01000004">
    <property type="protein sequence ID" value="KAF1759719.1"/>
    <property type="molecule type" value="Genomic_DNA"/>
</dbReference>
<dbReference type="Pfam" id="PF00104">
    <property type="entry name" value="Hormone_recep"/>
    <property type="match status" value="1"/>
</dbReference>
<evidence type="ECO:0000256" key="8">
    <source>
        <dbReference type="ARBA" id="ARBA00023242"/>
    </source>
</evidence>
<organism evidence="12 13">
    <name type="scientific">Caenorhabditis remanei</name>
    <name type="common">Caenorhabditis vulgaris</name>
    <dbReference type="NCBI Taxonomy" id="31234"/>
    <lineage>
        <taxon>Eukaryota</taxon>
        <taxon>Metazoa</taxon>
        <taxon>Ecdysozoa</taxon>
        <taxon>Nematoda</taxon>
        <taxon>Chromadorea</taxon>
        <taxon>Rhabditida</taxon>
        <taxon>Rhabditina</taxon>
        <taxon>Rhabditomorpha</taxon>
        <taxon>Rhabditoidea</taxon>
        <taxon>Rhabditidae</taxon>
        <taxon>Peloderinae</taxon>
        <taxon>Caenorhabditis</taxon>
    </lineage>
</organism>
<dbReference type="SUPFAM" id="SSF57716">
    <property type="entry name" value="Glucocorticoid receptor-like (DNA-binding domain)"/>
    <property type="match status" value="1"/>
</dbReference>
<keyword evidence="1 9" id="KW-0479">Metal-binding</keyword>
<dbReference type="PRINTS" id="PR00047">
    <property type="entry name" value="STROIDFINGER"/>
</dbReference>
<accession>A0A6A5GYG9</accession>
<dbReference type="PROSITE" id="PS00031">
    <property type="entry name" value="NUCLEAR_REC_DBD_1"/>
    <property type="match status" value="1"/>
</dbReference>
<evidence type="ECO:0000256" key="9">
    <source>
        <dbReference type="RuleBase" id="RU004334"/>
    </source>
</evidence>
<dbReference type="Gene3D" id="1.10.565.10">
    <property type="entry name" value="Retinoid X Receptor"/>
    <property type="match status" value="1"/>
</dbReference>
<evidence type="ECO:0000256" key="5">
    <source>
        <dbReference type="ARBA" id="ARBA00023125"/>
    </source>
</evidence>
<dbReference type="GO" id="GO:0006357">
    <property type="term" value="P:regulation of transcription by RNA polymerase II"/>
    <property type="evidence" value="ECO:0007669"/>
    <property type="project" value="TreeGrafter"/>
</dbReference>
<dbReference type="Gene3D" id="3.30.50.10">
    <property type="entry name" value="Erythroid Transcription Factor GATA-1, subunit A"/>
    <property type="match status" value="1"/>
</dbReference>
<dbReference type="SUPFAM" id="SSF48508">
    <property type="entry name" value="Nuclear receptor ligand-binding domain"/>
    <property type="match status" value="1"/>
</dbReference>
<evidence type="ECO:0000259" key="10">
    <source>
        <dbReference type="PROSITE" id="PS51030"/>
    </source>
</evidence>
<comment type="caution">
    <text evidence="12">The sequence shown here is derived from an EMBL/GenBank/DDBJ whole genome shotgun (WGS) entry which is preliminary data.</text>
</comment>
<dbReference type="SMART" id="SM00430">
    <property type="entry name" value="HOLI"/>
    <property type="match status" value="1"/>
</dbReference>
<keyword evidence="2 9" id="KW-0863">Zinc-finger</keyword>
<dbReference type="GeneID" id="9812278"/>
<keyword evidence="6 9" id="KW-0804">Transcription</keyword>
<keyword evidence="8 9" id="KW-0539">Nucleus</keyword>
<dbReference type="SMART" id="SM00399">
    <property type="entry name" value="ZnF_C4"/>
    <property type="match status" value="1"/>
</dbReference>
<dbReference type="InterPro" id="IPR000536">
    <property type="entry name" value="Nucl_hrmn_rcpt_lig-bd"/>
</dbReference>
<feature type="domain" description="NR LBD" evidence="11">
    <location>
        <begin position="129"/>
        <end position="387"/>
    </location>
</feature>
<evidence type="ECO:0000256" key="2">
    <source>
        <dbReference type="ARBA" id="ARBA00022771"/>
    </source>
</evidence>
<dbReference type="Proteomes" id="UP000483820">
    <property type="component" value="Chromosome IV"/>
</dbReference>
<evidence type="ECO:0000256" key="1">
    <source>
        <dbReference type="ARBA" id="ARBA00022723"/>
    </source>
</evidence>
<evidence type="ECO:0000313" key="13">
    <source>
        <dbReference type="Proteomes" id="UP000483820"/>
    </source>
</evidence>
<dbReference type="InterPro" id="IPR035500">
    <property type="entry name" value="NHR-like_dom_sf"/>
</dbReference>
<evidence type="ECO:0000256" key="6">
    <source>
        <dbReference type="ARBA" id="ARBA00023163"/>
    </source>
</evidence>
<dbReference type="PROSITE" id="PS51030">
    <property type="entry name" value="NUCLEAR_REC_DBD_2"/>
    <property type="match status" value="1"/>
</dbReference>
<evidence type="ECO:0000259" key="11">
    <source>
        <dbReference type="PROSITE" id="PS51843"/>
    </source>
</evidence>